<evidence type="ECO:0000313" key="3">
    <source>
        <dbReference type="Proteomes" id="UP000006316"/>
    </source>
</evidence>
<protein>
    <submittedName>
        <fullName evidence="2">Uncharacterized protein</fullName>
    </submittedName>
</protein>
<proteinExistence type="predicted"/>
<reference evidence="2 3" key="1">
    <citation type="journal article" date="2012" name="Front. Microbiol.">
        <title>Redundancy and modularity in membrane-associated dissimilatory nitrate reduction in Bacillus.</title>
        <authorList>
            <person name="Heylen K."/>
            <person name="Keltjens J."/>
        </authorList>
    </citation>
    <scope>NUCLEOTIDE SEQUENCE [LARGE SCALE GENOMIC DNA]</scope>
    <source>
        <strain evidence="3">LMG 21833T</strain>
    </source>
</reference>
<comment type="caution">
    <text evidence="2">The sequence shown here is derived from an EMBL/GenBank/DDBJ whole genome shotgun (WGS) entry which is preliminary data.</text>
</comment>
<dbReference type="STRING" id="1117379.BABA_26056"/>
<gene>
    <name evidence="2" type="ORF">BABA_26056</name>
</gene>
<keyword evidence="1" id="KW-0732">Signal</keyword>
<feature type="signal peptide" evidence="1">
    <location>
        <begin position="1"/>
        <end position="19"/>
    </location>
</feature>
<dbReference type="Gene3D" id="2.60.40.420">
    <property type="entry name" value="Cupredoxins - blue copper proteins"/>
    <property type="match status" value="1"/>
</dbReference>
<dbReference type="PATRIC" id="fig|1117379.3.peg.5404"/>
<dbReference type="SUPFAM" id="SSF49503">
    <property type="entry name" value="Cupredoxins"/>
    <property type="match status" value="1"/>
</dbReference>
<evidence type="ECO:0000313" key="2">
    <source>
        <dbReference type="EMBL" id="EKN62398.1"/>
    </source>
</evidence>
<dbReference type="Proteomes" id="UP000006316">
    <property type="component" value="Unassembled WGS sequence"/>
</dbReference>
<dbReference type="InterPro" id="IPR008972">
    <property type="entry name" value="Cupredoxin"/>
</dbReference>
<evidence type="ECO:0000256" key="1">
    <source>
        <dbReference type="SAM" id="SignalP"/>
    </source>
</evidence>
<dbReference type="RefSeq" id="WP_007088198.1">
    <property type="nucleotide sequence ID" value="NZ_AJLS01000188.1"/>
</dbReference>
<name>K6D2W8_9BACI</name>
<dbReference type="AlphaFoldDB" id="K6D2W8"/>
<dbReference type="eggNOG" id="COG3794">
    <property type="taxonomic scope" value="Bacteria"/>
</dbReference>
<dbReference type="EMBL" id="AJLS01000188">
    <property type="protein sequence ID" value="EKN62398.1"/>
    <property type="molecule type" value="Genomic_DNA"/>
</dbReference>
<keyword evidence="3" id="KW-1185">Reference proteome</keyword>
<feature type="chain" id="PRO_5038827970" evidence="1">
    <location>
        <begin position="20"/>
        <end position="133"/>
    </location>
</feature>
<accession>K6D2W8</accession>
<dbReference type="OrthoDB" id="279535at2"/>
<sequence>MKKILSLLVVSAALTLGLAACGGADEETTAKQDQTAETSTAATGGEFTITAKNWKFTSDKELVIKKGDKVKINLVNKEGVHTIKNDELGINLTADKPAEFTADKTGEYELKCSTVCGAAEDHDAMKIPLKVID</sequence>
<organism evidence="2 3">
    <name type="scientific">Neobacillus bataviensis LMG 21833</name>
    <dbReference type="NCBI Taxonomy" id="1117379"/>
    <lineage>
        <taxon>Bacteria</taxon>
        <taxon>Bacillati</taxon>
        <taxon>Bacillota</taxon>
        <taxon>Bacilli</taxon>
        <taxon>Bacillales</taxon>
        <taxon>Bacillaceae</taxon>
        <taxon>Neobacillus</taxon>
    </lineage>
</organism>
<dbReference type="PROSITE" id="PS51257">
    <property type="entry name" value="PROKAR_LIPOPROTEIN"/>
    <property type="match status" value="1"/>
</dbReference>